<protein>
    <submittedName>
        <fullName evidence="1">Uncharacterized protein</fullName>
    </submittedName>
</protein>
<evidence type="ECO:0000313" key="1">
    <source>
        <dbReference type="EMBL" id="DAE22286.1"/>
    </source>
</evidence>
<accession>A0A8S5QSV4</accession>
<proteinExistence type="predicted"/>
<dbReference type="InterPro" id="IPR043502">
    <property type="entry name" value="DNA/RNA_pol_sf"/>
</dbReference>
<organism evidence="1">
    <name type="scientific">Siphoviridae sp. ctETl1</name>
    <dbReference type="NCBI Taxonomy" id="2826207"/>
    <lineage>
        <taxon>Viruses</taxon>
        <taxon>Duplodnaviria</taxon>
        <taxon>Heunggongvirae</taxon>
        <taxon>Uroviricota</taxon>
        <taxon>Caudoviricetes</taxon>
    </lineage>
</organism>
<dbReference type="SUPFAM" id="SSF56672">
    <property type="entry name" value="DNA/RNA polymerases"/>
    <property type="match status" value="1"/>
</dbReference>
<sequence length="533" mass="63344">MKRIGNISVIVETLQNFREAFYEFSKHKRSRLSVQAFEENLEQKLQVLLRAYEAGAWHTSEYEAKQVTEPKIRTVNKLPVPDHVIQHAALYPSEPLLRSKIPYKCPAGTKGRGTHFFYKIIKRDIYKSPQKETAYCAPMDIHHYFMTVEHNQLKREYRLYIKDRKLLYFIDEVVDSYANGVVLGVKLTQLLGQLYLVRFDYLAMRCFDILKDPERYHYWQARYVSDMLVTCRTEEQARLITSVQSLNERFDRFVRQGLSYYYRFMDNIFILHEDKVFLRLMVELSAMHLSRDWKLQINRSWNVHRTCDGIDFCGQVIYADHAKIRKRSKQALCRQIARLRKRGYNNEQIRVIAASRLGIAKHADTKNLLQKIGMKTYRDNLGIKRGEIPFASMTKRQKKHIGDVLCKDGIDYEDHLILIEDYKIDKSTVSFKTQQVEKVDEHGNKFIVQEKVPNDRLALKFRYIDHVERKEEVDENGEPIEVPHWKDETWWLYSGAEILITQAREEWCFLEKPFYVVVGELKNKFGKTFYKFI</sequence>
<dbReference type="EMBL" id="BK015731">
    <property type="protein sequence ID" value="DAE22286.1"/>
    <property type="molecule type" value="Genomic_DNA"/>
</dbReference>
<name>A0A8S5QSV4_9CAUD</name>
<reference evidence="1" key="1">
    <citation type="journal article" date="2021" name="Proc. Natl. Acad. Sci. U.S.A.">
        <title>A Catalog of Tens of Thousands of Viruses from Human Metagenomes Reveals Hidden Associations with Chronic Diseases.</title>
        <authorList>
            <person name="Tisza M.J."/>
            <person name="Buck C.B."/>
        </authorList>
    </citation>
    <scope>NUCLEOTIDE SEQUENCE</scope>
    <source>
        <strain evidence="1">CtETl1</strain>
    </source>
</reference>